<dbReference type="NCBIfam" id="NF008439">
    <property type="entry name" value="PRK11282.1"/>
    <property type="match status" value="1"/>
</dbReference>
<comment type="caution">
    <text evidence="4">The sequence shown here is derived from an EMBL/GenBank/DDBJ whole genome shotgun (WGS) entry which is preliminary data.</text>
</comment>
<dbReference type="InterPro" id="IPR016169">
    <property type="entry name" value="FAD-bd_PCMH_sub2"/>
</dbReference>
<feature type="domain" description="FAD-binding PCMH-type" evidence="3">
    <location>
        <begin position="1"/>
        <end position="182"/>
    </location>
</feature>
<dbReference type="Gene3D" id="3.30.465.10">
    <property type="match status" value="1"/>
</dbReference>
<reference evidence="4 5" key="1">
    <citation type="submission" date="2020-04" db="EMBL/GenBank/DDBJ databases">
        <title>Rhodospirillaceae bacterium KN72 isolated from deep sea.</title>
        <authorList>
            <person name="Zhang D.-C."/>
        </authorList>
    </citation>
    <scope>NUCLEOTIDE SEQUENCE [LARGE SCALE GENOMIC DNA]</scope>
    <source>
        <strain evidence="4 5">KN72</strain>
    </source>
</reference>
<dbReference type="Proteomes" id="UP000539372">
    <property type="component" value="Unassembled WGS sequence"/>
</dbReference>
<dbReference type="GO" id="GO:0071949">
    <property type="term" value="F:FAD binding"/>
    <property type="evidence" value="ECO:0007669"/>
    <property type="project" value="InterPro"/>
</dbReference>
<dbReference type="PANTHER" id="PTHR11748">
    <property type="entry name" value="D-LACTATE DEHYDROGENASE"/>
    <property type="match status" value="1"/>
</dbReference>
<proteinExistence type="predicted"/>
<protein>
    <submittedName>
        <fullName evidence="4">Glycolate oxidase subunit GlcE</fullName>
        <ecNumber evidence="4">1.1.99.14</ecNumber>
    </submittedName>
</protein>
<dbReference type="InterPro" id="IPR036318">
    <property type="entry name" value="FAD-bd_PCMH-like_sf"/>
</dbReference>
<organism evidence="4 5">
    <name type="scientific">Pacificispira spongiicola</name>
    <dbReference type="NCBI Taxonomy" id="2729598"/>
    <lineage>
        <taxon>Bacteria</taxon>
        <taxon>Pseudomonadati</taxon>
        <taxon>Pseudomonadota</taxon>
        <taxon>Alphaproteobacteria</taxon>
        <taxon>Rhodospirillales</taxon>
        <taxon>Rhodospirillaceae</taxon>
        <taxon>Pacificispira</taxon>
    </lineage>
</organism>
<keyword evidence="5" id="KW-1185">Reference proteome</keyword>
<keyword evidence="1" id="KW-0285">Flavoprotein</keyword>
<dbReference type="AlphaFoldDB" id="A0A7Y0E238"/>
<evidence type="ECO:0000313" key="5">
    <source>
        <dbReference type="Proteomes" id="UP000539372"/>
    </source>
</evidence>
<dbReference type="EMBL" id="JABBNT010000004">
    <property type="protein sequence ID" value="NMM45823.1"/>
    <property type="molecule type" value="Genomic_DNA"/>
</dbReference>
<dbReference type="SUPFAM" id="SSF55103">
    <property type="entry name" value="FAD-linked oxidases, C-terminal domain"/>
    <property type="match status" value="1"/>
</dbReference>
<accession>A0A7Y0E238</accession>
<dbReference type="InterPro" id="IPR016166">
    <property type="entry name" value="FAD-bd_PCMH"/>
</dbReference>
<dbReference type="InterPro" id="IPR006094">
    <property type="entry name" value="Oxid_FAD_bind_N"/>
</dbReference>
<dbReference type="RefSeq" id="WP_169626200.1">
    <property type="nucleotide sequence ID" value="NZ_JABBNT010000004.1"/>
</dbReference>
<gene>
    <name evidence="4" type="primary">glcE</name>
    <name evidence="4" type="ORF">HH303_15105</name>
</gene>
<dbReference type="PROSITE" id="PS51387">
    <property type="entry name" value="FAD_PCMH"/>
    <property type="match status" value="1"/>
</dbReference>
<sequence>MTDTYRPDTEDHLVDLIAWANSERKPLAVHGAKTKHRLGRPMSGRTGLDLTAFAGVSLYEPEELVLAAGPATPLAEIEALLRENRQQLAFDPPDLSGLLGAPNSGTIGGVIACNLSGSRRIKDGAARDHFLGFDAVSGRAQKVKSGGRVMKNVTGYDLSKVLCGSYGTLAAMTAMTVKVLPAPEKTRTVLVFGLDPSQAVAALASGLNGPFEVSGAAWIPQSIADRSDTDHIRQAGGSVTALRIEGFGPSVEYRCAKLRDLLSPLGETEELHSHNSANFWKSIRDVEPFRSDDRVVWKISVAPTDAPTILSALSHLKAVEAYLDWAGGLIWLAVDAPRQGAHEPVRDAVNTVGGHATLIRAGDTLRNTISVFHPQPAPLAAITKRLKDSFDPNGVLNPGRMSEGV</sequence>
<evidence type="ECO:0000259" key="3">
    <source>
        <dbReference type="PROSITE" id="PS51387"/>
    </source>
</evidence>
<evidence type="ECO:0000313" key="4">
    <source>
        <dbReference type="EMBL" id="NMM45823.1"/>
    </source>
</evidence>
<evidence type="ECO:0000256" key="1">
    <source>
        <dbReference type="ARBA" id="ARBA00022630"/>
    </source>
</evidence>
<keyword evidence="2" id="KW-0274">FAD</keyword>
<dbReference type="PANTHER" id="PTHR11748:SF103">
    <property type="entry name" value="GLYCOLATE OXIDASE SUBUNIT GLCE"/>
    <property type="match status" value="1"/>
</dbReference>
<keyword evidence="4" id="KW-0560">Oxidoreductase</keyword>
<dbReference type="GO" id="GO:0019154">
    <property type="term" value="F:glycolate dehydrogenase activity"/>
    <property type="evidence" value="ECO:0007669"/>
    <property type="project" value="UniProtKB-EC"/>
</dbReference>
<dbReference type="EC" id="1.1.99.14" evidence="4"/>
<name>A0A7Y0E238_9PROT</name>
<evidence type="ECO:0000256" key="2">
    <source>
        <dbReference type="ARBA" id="ARBA00022827"/>
    </source>
</evidence>
<dbReference type="SUPFAM" id="SSF56176">
    <property type="entry name" value="FAD-binding/transporter-associated domain-like"/>
    <property type="match status" value="1"/>
</dbReference>
<dbReference type="InterPro" id="IPR016164">
    <property type="entry name" value="FAD-linked_Oxase-like_C"/>
</dbReference>
<dbReference type="Pfam" id="PF01565">
    <property type="entry name" value="FAD_binding_4"/>
    <property type="match status" value="1"/>
</dbReference>